<sequence length="249" mass="25622">MRDGARWPGDRHPGDAVTGGNRPEADRVLRYVHRHGTTARTGVPTGDRPAGPGASRPLRTTARVLLALHLLLLGWLTLRPLSVSWTYPANLTPLASVEQALATRGLAGAVQLASGLLPLAPVGVLLPLAGGRLRVSWFPSLLRTTGTAALLATGLEILGGSVPGHVLNVDDILLGTLGAALAHLALVPAVRAALLHRRGRAAHVPAAPVPVADAPADGRGRSRGRRSALPAGPAPSFTGLSPSGTSPRR</sequence>
<evidence type="ECO:0000313" key="5">
    <source>
        <dbReference type="Proteomes" id="UP001501752"/>
    </source>
</evidence>
<feature type="compositionally biased region" description="Polar residues" evidence="1">
    <location>
        <begin position="238"/>
        <end position="249"/>
    </location>
</feature>
<feature type="transmembrane region" description="Helical" evidence="2">
    <location>
        <begin position="64"/>
        <end position="85"/>
    </location>
</feature>
<proteinExistence type="predicted"/>
<feature type="transmembrane region" description="Helical" evidence="2">
    <location>
        <begin position="105"/>
        <end position="129"/>
    </location>
</feature>
<protein>
    <recommendedName>
        <fullName evidence="3">VanZ-like domain-containing protein</fullName>
    </recommendedName>
</protein>
<accession>A0ABP9DLY6</accession>
<evidence type="ECO:0000256" key="2">
    <source>
        <dbReference type="SAM" id="Phobius"/>
    </source>
</evidence>
<keyword evidence="2" id="KW-0472">Membrane</keyword>
<feature type="transmembrane region" description="Helical" evidence="2">
    <location>
        <begin position="141"/>
        <end position="160"/>
    </location>
</feature>
<feature type="compositionally biased region" description="Basic and acidic residues" evidence="1">
    <location>
        <begin position="1"/>
        <end position="14"/>
    </location>
</feature>
<evidence type="ECO:0000256" key="1">
    <source>
        <dbReference type="SAM" id="MobiDB-lite"/>
    </source>
</evidence>
<dbReference type="EMBL" id="BAABIS010000001">
    <property type="protein sequence ID" value="GAA4852089.1"/>
    <property type="molecule type" value="Genomic_DNA"/>
</dbReference>
<keyword evidence="5" id="KW-1185">Reference proteome</keyword>
<feature type="region of interest" description="Disordered" evidence="1">
    <location>
        <begin position="206"/>
        <end position="249"/>
    </location>
</feature>
<feature type="domain" description="VanZ-like" evidence="3">
    <location>
        <begin position="67"/>
        <end position="185"/>
    </location>
</feature>
<dbReference type="Pfam" id="PF04892">
    <property type="entry name" value="VanZ"/>
    <property type="match status" value="1"/>
</dbReference>
<keyword evidence="2" id="KW-1133">Transmembrane helix</keyword>
<feature type="compositionally biased region" description="Low complexity" evidence="1">
    <location>
        <begin position="206"/>
        <end position="217"/>
    </location>
</feature>
<reference evidence="5" key="1">
    <citation type="journal article" date="2019" name="Int. J. Syst. Evol. Microbiol.">
        <title>The Global Catalogue of Microorganisms (GCM) 10K type strain sequencing project: providing services to taxonomists for standard genome sequencing and annotation.</title>
        <authorList>
            <consortium name="The Broad Institute Genomics Platform"/>
            <consortium name="The Broad Institute Genome Sequencing Center for Infectious Disease"/>
            <person name="Wu L."/>
            <person name="Ma J."/>
        </authorList>
    </citation>
    <scope>NUCLEOTIDE SEQUENCE [LARGE SCALE GENOMIC DNA]</scope>
    <source>
        <strain evidence="5">JCM 13006</strain>
    </source>
</reference>
<keyword evidence="2" id="KW-0812">Transmembrane</keyword>
<organism evidence="4 5">
    <name type="scientific">Kitasatospora terrestris</name>
    <dbReference type="NCBI Taxonomy" id="258051"/>
    <lineage>
        <taxon>Bacteria</taxon>
        <taxon>Bacillati</taxon>
        <taxon>Actinomycetota</taxon>
        <taxon>Actinomycetes</taxon>
        <taxon>Kitasatosporales</taxon>
        <taxon>Streptomycetaceae</taxon>
        <taxon>Kitasatospora</taxon>
    </lineage>
</organism>
<feature type="transmembrane region" description="Helical" evidence="2">
    <location>
        <begin position="172"/>
        <end position="194"/>
    </location>
</feature>
<dbReference type="Proteomes" id="UP001501752">
    <property type="component" value="Unassembled WGS sequence"/>
</dbReference>
<evidence type="ECO:0000313" key="4">
    <source>
        <dbReference type="EMBL" id="GAA4852089.1"/>
    </source>
</evidence>
<comment type="caution">
    <text evidence="4">The sequence shown here is derived from an EMBL/GenBank/DDBJ whole genome shotgun (WGS) entry which is preliminary data.</text>
</comment>
<gene>
    <name evidence="4" type="ORF">GCM10023235_31470</name>
</gene>
<dbReference type="InterPro" id="IPR006976">
    <property type="entry name" value="VanZ-like"/>
</dbReference>
<evidence type="ECO:0000259" key="3">
    <source>
        <dbReference type="Pfam" id="PF04892"/>
    </source>
</evidence>
<name>A0ABP9DLY6_9ACTN</name>
<feature type="region of interest" description="Disordered" evidence="1">
    <location>
        <begin position="1"/>
        <end position="56"/>
    </location>
</feature>